<proteinExistence type="predicted"/>
<feature type="compositionally biased region" description="Low complexity" evidence="1">
    <location>
        <begin position="55"/>
        <end position="68"/>
    </location>
</feature>
<dbReference type="EMBL" id="JACHJL010000022">
    <property type="protein sequence ID" value="MBB5939269.1"/>
    <property type="molecule type" value="Genomic_DNA"/>
</dbReference>
<evidence type="ECO:0000256" key="1">
    <source>
        <dbReference type="SAM" id="MobiDB-lite"/>
    </source>
</evidence>
<accession>A0A7W9V2V6</accession>
<protein>
    <submittedName>
        <fullName evidence="2">Transposase</fullName>
    </submittedName>
</protein>
<gene>
    <name evidence="2" type="ORF">FHS42_006362</name>
</gene>
<feature type="region of interest" description="Disordered" evidence="1">
    <location>
        <begin position="38"/>
        <end position="68"/>
    </location>
</feature>
<keyword evidence="3" id="KW-1185">Reference proteome</keyword>
<evidence type="ECO:0000313" key="2">
    <source>
        <dbReference type="EMBL" id="MBB5939269.1"/>
    </source>
</evidence>
<evidence type="ECO:0000313" key="3">
    <source>
        <dbReference type="Proteomes" id="UP000588098"/>
    </source>
</evidence>
<comment type="caution">
    <text evidence="2">The sequence shown here is derived from an EMBL/GenBank/DDBJ whole genome shotgun (WGS) entry which is preliminary data.</text>
</comment>
<sequence length="68" mass="7124">MPGEFGPWPTVYGRFRVWRDAGVFTALLNGMIAEAANRKKQSLGPAVPHGTTAISTKSGTPSSSSSTS</sequence>
<organism evidence="2 3">
    <name type="scientific">Streptomyces zagrosensis</name>
    <dbReference type="NCBI Taxonomy" id="1042984"/>
    <lineage>
        <taxon>Bacteria</taxon>
        <taxon>Bacillati</taxon>
        <taxon>Actinomycetota</taxon>
        <taxon>Actinomycetes</taxon>
        <taxon>Kitasatosporales</taxon>
        <taxon>Streptomycetaceae</taxon>
        <taxon>Streptomyces</taxon>
    </lineage>
</organism>
<name>A0A7W9V2V6_9ACTN</name>
<dbReference type="Proteomes" id="UP000588098">
    <property type="component" value="Unassembled WGS sequence"/>
</dbReference>
<reference evidence="2 3" key="1">
    <citation type="submission" date="2020-08" db="EMBL/GenBank/DDBJ databases">
        <title>Genomic Encyclopedia of Type Strains, Phase III (KMG-III): the genomes of soil and plant-associated and newly described type strains.</title>
        <authorList>
            <person name="Whitman W."/>
        </authorList>
    </citation>
    <scope>NUCLEOTIDE SEQUENCE [LARGE SCALE GENOMIC DNA]</scope>
    <source>
        <strain evidence="2 3">CECT 8305</strain>
    </source>
</reference>
<dbReference type="AlphaFoldDB" id="A0A7W9V2V6"/>